<protein>
    <submittedName>
        <fullName evidence="2">Uncharacterized protein</fullName>
    </submittedName>
</protein>
<comment type="caution">
    <text evidence="2">The sequence shown here is derived from an EMBL/GenBank/DDBJ whole genome shotgun (WGS) entry which is preliminary data.</text>
</comment>
<gene>
    <name evidence="2" type="ORF">ANN_23705</name>
</gene>
<feature type="compositionally biased region" description="Acidic residues" evidence="1">
    <location>
        <begin position="105"/>
        <end position="124"/>
    </location>
</feature>
<organism evidence="2 3">
    <name type="scientific">Periplaneta americana</name>
    <name type="common">American cockroach</name>
    <name type="synonym">Blatta americana</name>
    <dbReference type="NCBI Taxonomy" id="6978"/>
    <lineage>
        <taxon>Eukaryota</taxon>
        <taxon>Metazoa</taxon>
        <taxon>Ecdysozoa</taxon>
        <taxon>Arthropoda</taxon>
        <taxon>Hexapoda</taxon>
        <taxon>Insecta</taxon>
        <taxon>Pterygota</taxon>
        <taxon>Neoptera</taxon>
        <taxon>Polyneoptera</taxon>
        <taxon>Dictyoptera</taxon>
        <taxon>Blattodea</taxon>
        <taxon>Blattoidea</taxon>
        <taxon>Blattidae</taxon>
        <taxon>Blattinae</taxon>
        <taxon>Periplaneta</taxon>
    </lineage>
</organism>
<evidence type="ECO:0000256" key="1">
    <source>
        <dbReference type="SAM" id="MobiDB-lite"/>
    </source>
</evidence>
<keyword evidence="3" id="KW-1185">Reference proteome</keyword>
<feature type="region of interest" description="Disordered" evidence="1">
    <location>
        <begin position="95"/>
        <end position="135"/>
    </location>
</feature>
<dbReference type="EMBL" id="JAJSOF020000025">
    <property type="protein sequence ID" value="KAJ4435129.1"/>
    <property type="molecule type" value="Genomic_DNA"/>
</dbReference>
<dbReference type="Proteomes" id="UP001148838">
    <property type="component" value="Unassembled WGS sequence"/>
</dbReference>
<proteinExistence type="predicted"/>
<sequence length="135" mass="15218">MRYWSAENPHIVQQVPLHSDKVGVWCDSDDSKIMDITTNVGYDVPKVVISNNSGVKLCESINKKPCGHQNLKHIIVSLKIIQEDSNAFLTKLVQEQTPAGKTGESNEDIADDDNEEQDDDDNDDNVSPKKKKRRR</sequence>
<evidence type="ECO:0000313" key="3">
    <source>
        <dbReference type="Proteomes" id="UP001148838"/>
    </source>
</evidence>
<evidence type="ECO:0000313" key="2">
    <source>
        <dbReference type="EMBL" id="KAJ4435129.1"/>
    </source>
</evidence>
<name>A0ABQ8SLU9_PERAM</name>
<accession>A0ABQ8SLU9</accession>
<reference evidence="2 3" key="1">
    <citation type="journal article" date="2022" name="Allergy">
        <title>Genome assembly and annotation of Periplaneta americana reveal a comprehensive cockroach allergen profile.</title>
        <authorList>
            <person name="Wang L."/>
            <person name="Xiong Q."/>
            <person name="Saelim N."/>
            <person name="Wang L."/>
            <person name="Nong W."/>
            <person name="Wan A.T."/>
            <person name="Shi M."/>
            <person name="Liu X."/>
            <person name="Cao Q."/>
            <person name="Hui J.H.L."/>
            <person name="Sookrung N."/>
            <person name="Leung T.F."/>
            <person name="Tungtrongchitr A."/>
            <person name="Tsui S.K.W."/>
        </authorList>
    </citation>
    <scope>NUCLEOTIDE SEQUENCE [LARGE SCALE GENOMIC DNA]</scope>
    <source>
        <strain evidence="2">PWHHKU_190912</strain>
    </source>
</reference>